<evidence type="ECO:0008006" key="3">
    <source>
        <dbReference type="Google" id="ProtNLM"/>
    </source>
</evidence>
<dbReference type="AlphaFoldDB" id="A0A7R7MYR5"/>
<accession>A0A7R7MYR5</accession>
<dbReference type="Proteomes" id="UP000595205">
    <property type="component" value="Chromosome"/>
</dbReference>
<sequence length="245" mass="27276">MARIDDLLIEAIKAAGTKPDDTASQPDKKAYSERLSNTVARAIAEELRQRGMAGARPGPPGEVGVSGAERRLAGGIGAKKVDVSWATEESGLLLACSVKTIMFRDTRSNAYQKNLINRRGDLLIESTTLHRRFPYAVVAAFLFLDIGAASDDTARRRSTFENAFPRLRLFTRRGDPAGRDEQFERLYLLLVDSNPFAPKLSCWEVHHREDEVELSSAFDDMIDLLAERNFDLYEALGDGTIRRSN</sequence>
<reference evidence="1 2" key="1">
    <citation type="submission" date="2020-12" db="EMBL/GenBank/DDBJ databases">
        <title>Genome sequence of clinical Mycobacterium intracellulare strains.</title>
        <authorList>
            <person name="Tateishi Y."/>
            <person name="Matsumoto S."/>
            <person name="Fukushima Y."/>
            <person name="Nakajima C."/>
            <person name="Suzuki Y."/>
        </authorList>
    </citation>
    <scope>NUCLEOTIDE SEQUENCE [LARGE SCALE GENOMIC DNA]</scope>
    <source>
        <strain evidence="1 2">M018</strain>
    </source>
</reference>
<protein>
    <recommendedName>
        <fullName evidence="3">Restriction endonuclease</fullName>
    </recommendedName>
</protein>
<name>A0A7R7MYR5_MYCIT</name>
<evidence type="ECO:0000313" key="1">
    <source>
        <dbReference type="EMBL" id="BCP02044.1"/>
    </source>
</evidence>
<dbReference type="RefSeq" id="WP_201406245.1">
    <property type="nucleotide sequence ID" value="NZ_AP024255.1"/>
</dbReference>
<proteinExistence type="predicted"/>
<dbReference type="EMBL" id="AP024255">
    <property type="protein sequence ID" value="BCP02044.1"/>
    <property type="molecule type" value="Genomic_DNA"/>
</dbReference>
<evidence type="ECO:0000313" key="2">
    <source>
        <dbReference type="Proteomes" id="UP000595205"/>
    </source>
</evidence>
<organism evidence="1 2">
    <name type="scientific">Mycobacterium intracellulare</name>
    <dbReference type="NCBI Taxonomy" id="1767"/>
    <lineage>
        <taxon>Bacteria</taxon>
        <taxon>Bacillati</taxon>
        <taxon>Actinomycetota</taxon>
        <taxon>Actinomycetes</taxon>
        <taxon>Mycobacteriales</taxon>
        <taxon>Mycobacteriaceae</taxon>
        <taxon>Mycobacterium</taxon>
        <taxon>Mycobacterium avium complex (MAC)</taxon>
    </lineage>
</organism>
<gene>
    <name evidence="1" type="ORF">MINTM018_48130</name>
</gene>